<dbReference type="Proteomes" id="UP000438429">
    <property type="component" value="Unassembled WGS sequence"/>
</dbReference>
<proteinExistence type="predicted"/>
<comment type="caution">
    <text evidence="1">The sequence shown here is derived from an EMBL/GenBank/DDBJ whole genome shotgun (WGS) entry which is preliminary data.</text>
</comment>
<name>A0A6A4SKJ9_SCOMX</name>
<accession>A0A6A4SKJ9</accession>
<sequence>MLETRWRQIRRRCSASEQTDSSGYPALSTECKIMCRCVIVSSTSSVFIEPALNDLITKSRKGDFIVLSHYGVVTSDWSHVVQWTDRFISTL</sequence>
<dbReference type="AlphaFoldDB" id="A0A6A4SKJ9"/>
<gene>
    <name evidence="1" type="ORF">F2P81_013793</name>
</gene>
<evidence type="ECO:0000313" key="2">
    <source>
        <dbReference type="Proteomes" id="UP000438429"/>
    </source>
</evidence>
<organism evidence="1 2">
    <name type="scientific">Scophthalmus maximus</name>
    <name type="common">Turbot</name>
    <name type="synonym">Psetta maxima</name>
    <dbReference type="NCBI Taxonomy" id="52904"/>
    <lineage>
        <taxon>Eukaryota</taxon>
        <taxon>Metazoa</taxon>
        <taxon>Chordata</taxon>
        <taxon>Craniata</taxon>
        <taxon>Vertebrata</taxon>
        <taxon>Euteleostomi</taxon>
        <taxon>Actinopterygii</taxon>
        <taxon>Neopterygii</taxon>
        <taxon>Teleostei</taxon>
        <taxon>Neoteleostei</taxon>
        <taxon>Acanthomorphata</taxon>
        <taxon>Carangaria</taxon>
        <taxon>Pleuronectiformes</taxon>
        <taxon>Pleuronectoidei</taxon>
        <taxon>Scophthalmidae</taxon>
        <taxon>Scophthalmus</taxon>
    </lineage>
</organism>
<dbReference type="EMBL" id="VEVO01000012">
    <property type="protein sequence ID" value="KAF0033727.1"/>
    <property type="molecule type" value="Genomic_DNA"/>
</dbReference>
<evidence type="ECO:0000313" key="1">
    <source>
        <dbReference type="EMBL" id="KAF0033727.1"/>
    </source>
</evidence>
<protein>
    <submittedName>
        <fullName evidence="1">Uncharacterized protein</fullName>
    </submittedName>
</protein>
<reference evidence="1 2" key="1">
    <citation type="submission" date="2019-06" db="EMBL/GenBank/DDBJ databases">
        <title>Draft genomes of female and male turbot (Scophthalmus maximus).</title>
        <authorList>
            <person name="Xu H."/>
            <person name="Xu X.-W."/>
            <person name="Shao C."/>
            <person name="Chen S."/>
        </authorList>
    </citation>
    <scope>NUCLEOTIDE SEQUENCE [LARGE SCALE GENOMIC DNA]</scope>
    <source>
        <strain evidence="1">Ysfricsl-2016a</strain>
        <tissue evidence="1">Blood</tissue>
    </source>
</reference>